<dbReference type="Pfam" id="PF02518">
    <property type="entry name" value="HATPase_c"/>
    <property type="match status" value="1"/>
</dbReference>
<dbReference type="InterPro" id="IPR005467">
    <property type="entry name" value="His_kinase_dom"/>
</dbReference>
<evidence type="ECO:0000259" key="5">
    <source>
        <dbReference type="PROSITE" id="PS50109"/>
    </source>
</evidence>
<evidence type="ECO:0000256" key="2">
    <source>
        <dbReference type="ARBA" id="ARBA00012438"/>
    </source>
</evidence>
<proteinExistence type="predicted"/>
<dbReference type="EC" id="2.7.13.3" evidence="2"/>
<dbReference type="PRINTS" id="PR00344">
    <property type="entry name" value="BCTRLSENSOR"/>
</dbReference>
<dbReference type="EMBL" id="CP114588">
    <property type="protein sequence ID" value="WBA07737.1"/>
    <property type="molecule type" value="Genomic_DNA"/>
</dbReference>
<dbReference type="PROSITE" id="PS50109">
    <property type="entry name" value="HIS_KIN"/>
    <property type="match status" value="1"/>
</dbReference>
<evidence type="ECO:0000256" key="1">
    <source>
        <dbReference type="ARBA" id="ARBA00000085"/>
    </source>
</evidence>
<dbReference type="SMART" id="SM00387">
    <property type="entry name" value="HATPase_c"/>
    <property type="match status" value="1"/>
</dbReference>
<evidence type="ECO:0000313" key="7">
    <source>
        <dbReference type="Proteomes" id="UP001164748"/>
    </source>
</evidence>
<sequence length="652" mass="74406">MSRNHKFDDSIRNPFFSLVGRRILLIMILLSGFFTVLTTLLQTYWDYDEAFDLVDSRHYEIEHIHADLLASSLWIYDLTSVQERIDGLINLPHVDYLAVRSENYLFEAGSPLDVSKMVNEYPLHYDDPDTGKTQRIGTIYVESNTNAIYNDLVQRFFISLLLNAIKTLIVCYLILLVFHHTVSQRVFKVAQFLRQYNPLDPNEEKLTLPHKRYIMEKEDELDWLAAETNKITQNMSTLYRNIMLERERLSDFTHVSSDWLWETDADLKLTFCSDPMRLAFDLNPNQYPHLDQLLSAVGCHQFIGNLHRQQNFSMCEEIVPIEGESRYFVFQALAHHGIDGFRGFRGTGIDITALKTAQFELETLNHNLEETVDERTRELQENMEHLKAAQEQLVESEKLAALGSLVAGVAHEVNTPLGIAVTASSVIKDITHTLNQAFEEQTLTSTQFASLIKQVNDSVVMLEHNLKRATHLIRDFKQTAVDQVSEALTEFDVKQTLDALVASLHPETRKIPVAPDVNGEANILMYSLPGVITQVVSNLVMNSINHAFDETDNPKITIEFERQGDHLYLCYQDNGCGIEESLHHRIFEPFYTSKRGRGGSGLGLNLVFNLVKQKLGGELQFESSPGKGVKFMFVIPLSLSNQIARYASENKE</sequence>
<dbReference type="SUPFAM" id="SSF55874">
    <property type="entry name" value="ATPase domain of HSP90 chaperone/DNA topoisomerase II/histidine kinase"/>
    <property type="match status" value="1"/>
</dbReference>
<dbReference type="SUPFAM" id="SSF47384">
    <property type="entry name" value="Homodimeric domain of signal transducing histidine kinase"/>
    <property type="match status" value="1"/>
</dbReference>
<keyword evidence="4" id="KW-1133">Transmembrane helix</keyword>
<gene>
    <name evidence="6" type="ORF">N8M53_07635</name>
</gene>
<keyword evidence="3" id="KW-0175">Coiled coil</keyword>
<dbReference type="Gene3D" id="1.10.287.130">
    <property type="match status" value="1"/>
</dbReference>
<feature type="coiled-coil region" evidence="3">
    <location>
        <begin position="354"/>
        <end position="399"/>
    </location>
</feature>
<dbReference type="GO" id="GO:0005524">
    <property type="term" value="F:ATP binding"/>
    <property type="evidence" value="ECO:0007669"/>
    <property type="project" value="UniProtKB-KW"/>
</dbReference>
<dbReference type="PANTHER" id="PTHR43065:SF42">
    <property type="entry name" value="TWO-COMPONENT SENSOR PPRA"/>
    <property type="match status" value="1"/>
</dbReference>
<dbReference type="GO" id="GO:0000155">
    <property type="term" value="F:phosphorelay sensor kinase activity"/>
    <property type="evidence" value="ECO:0007669"/>
    <property type="project" value="InterPro"/>
</dbReference>
<keyword evidence="4" id="KW-0472">Membrane</keyword>
<feature type="transmembrane region" description="Helical" evidence="4">
    <location>
        <begin position="156"/>
        <end position="178"/>
    </location>
</feature>
<dbReference type="InterPro" id="IPR004358">
    <property type="entry name" value="Sig_transdc_His_kin-like_C"/>
</dbReference>
<dbReference type="Proteomes" id="UP001164748">
    <property type="component" value="Chromosome"/>
</dbReference>
<evidence type="ECO:0000256" key="3">
    <source>
        <dbReference type="SAM" id="Coils"/>
    </source>
</evidence>
<feature type="domain" description="Histidine kinase" evidence="5">
    <location>
        <begin position="408"/>
        <end position="639"/>
    </location>
</feature>
<dbReference type="PANTHER" id="PTHR43065">
    <property type="entry name" value="SENSOR HISTIDINE KINASE"/>
    <property type="match status" value="1"/>
</dbReference>
<comment type="catalytic activity">
    <reaction evidence="1">
        <text>ATP + protein L-histidine = ADP + protein N-phospho-L-histidine.</text>
        <dbReference type="EC" id="2.7.13.3"/>
    </reaction>
</comment>
<evidence type="ECO:0000313" key="6">
    <source>
        <dbReference type="EMBL" id="WBA07737.1"/>
    </source>
</evidence>
<keyword evidence="6" id="KW-0067">ATP-binding</keyword>
<feature type="transmembrane region" description="Helical" evidence="4">
    <location>
        <begin position="23"/>
        <end position="45"/>
    </location>
</feature>
<dbReference type="CDD" id="cd00075">
    <property type="entry name" value="HATPase"/>
    <property type="match status" value="1"/>
</dbReference>
<organism evidence="6 7">
    <name type="scientific">Salinivibrio kushneri</name>
    <dbReference type="NCBI Taxonomy" id="1908198"/>
    <lineage>
        <taxon>Bacteria</taxon>
        <taxon>Pseudomonadati</taxon>
        <taxon>Pseudomonadota</taxon>
        <taxon>Gammaproteobacteria</taxon>
        <taxon>Vibrionales</taxon>
        <taxon>Vibrionaceae</taxon>
        <taxon>Salinivibrio</taxon>
    </lineage>
</organism>
<dbReference type="RefSeq" id="WP_269578345.1">
    <property type="nucleotide sequence ID" value="NZ_CP114588.1"/>
</dbReference>
<reference evidence="6" key="1">
    <citation type="submission" date="2022-09" db="EMBL/GenBank/DDBJ databases">
        <authorList>
            <person name="Li Z.-J."/>
        </authorList>
    </citation>
    <scope>NUCLEOTIDE SEQUENCE</scope>
    <source>
        <strain evidence="6">TGB11</strain>
    </source>
</reference>
<dbReference type="Pfam" id="PF17149">
    <property type="entry name" value="CHASE5"/>
    <property type="match status" value="1"/>
</dbReference>
<dbReference type="InterPro" id="IPR036890">
    <property type="entry name" value="HATPase_C_sf"/>
</dbReference>
<dbReference type="InterPro" id="IPR033414">
    <property type="entry name" value="Sensor_dom"/>
</dbReference>
<dbReference type="InterPro" id="IPR003594">
    <property type="entry name" value="HATPase_dom"/>
</dbReference>
<evidence type="ECO:0000256" key="4">
    <source>
        <dbReference type="SAM" id="Phobius"/>
    </source>
</evidence>
<dbReference type="Gene3D" id="3.30.565.10">
    <property type="entry name" value="Histidine kinase-like ATPase, C-terminal domain"/>
    <property type="match status" value="1"/>
</dbReference>
<keyword evidence="6" id="KW-0547">Nucleotide-binding</keyword>
<dbReference type="AlphaFoldDB" id="A0AA47KJG0"/>
<protein>
    <recommendedName>
        <fullName evidence="2">histidine kinase</fullName>
        <ecNumber evidence="2">2.7.13.3</ecNumber>
    </recommendedName>
</protein>
<dbReference type="InterPro" id="IPR036097">
    <property type="entry name" value="HisK_dim/P_sf"/>
</dbReference>
<name>A0AA47KJG0_9GAMM</name>
<accession>A0AA47KJG0</accession>
<keyword evidence="4" id="KW-0812">Transmembrane</keyword>